<proteinExistence type="predicted"/>
<dbReference type="STRING" id="270498.CHK_3084"/>
<gene>
    <name evidence="1" type="ORF">CHK_3084</name>
</gene>
<evidence type="ECO:0000313" key="1">
    <source>
        <dbReference type="EMBL" id="KKI49506.1"/>
    </source>
</evidence>
<keyword evidence="2" id="KW-1185">Reference proteome</keyword>
<reference evidence="1 2" key="1">
    <citation type="submission" date="2015-04" db="EMBL/GenBank/DDBJ databases">
        <title>Draft genome sequence of bacteremic isolate Catabacter hongkongensis type strain HKU16T.</title>
        <authorList>
            <person name="Lau S.K."/>
            <person name="Teng J.L."/>
            <person name="Huang Y."/>
            <person name="Curreem S.O."/>
            <person name="Tsui S.K."/>
            <person name="Woo P.C."/>
        </authorList>
    </citation>
    <scope>NUCLEOTIDE SEQUENCE [LARGE SCALE GENOMIC DNA]</scope>
    <source>
        <strain evidence="1 2">HKU16</strain>
    </source>
</reference>
<name>A0A0M2NEX9_9FIRM</name>
<accession>A0A0M2NEX9</accession>
<dbReference type="Proteomes" id="UP000034076">
    <property type="component" value="Unassembled WGS sequence"/>
</dbReference>
<organism evidence="1 2">
    <name type="scientific">Christensenella hongkongensis</name>
    <dbReference type="NCBI Taxonomy" id="270498"/>
    <lineage>
        <taxon>Bacteria</taxon>
        <taxon>Bacillati</taxon>
        <taxon>Bacillota</taxon>
        <taxon>Clostridia</taxon>
        <taxon>Christensenellales</taxon>
        <taxon>Christensenellaceae</taxon>
        <taxon>Christensenella</taxon>
    </lineage>
</organism>
<comment type="caution">
    <text evidence="1">The sequence shown here is derived from an EMBL/GenBank/DDBJ whole genome shotgun (WGS) entry which is preliminary data.</text>
</comment>
<protein>
    <submittedName>
        <fullName evidence="1">Uncharacterized protein</fullName>
    </submittedName>
</protein>
<dbReference type="AlphaFoldDB" id="A0A0M2NEX9"/>
<sequence>MFIITLDILPQIDFVYNKEGKNPLRRAGTDGNLTKKQMIAILGFGIEYFGR</sequence>
<evidence type="ECO:0000313" key="2">
    <source>
        <dbReference type="Proteomes" id="UP000034076"/>
    </source>
</evidence>
<dbReference type="EMBL" id="LAYJ01000133">
    <property type="protein sequence ID" value="KKI49506.1"/>
    <property type="molecule type" value="Genomic_DNA"/>
</dbReference>